<dbReference type="SFLD" id="SFLDG00002">
    <property type="entry name" value="C1.7:_P-type_atpase_like"/>
    <property type="match status" value="1"/>
</dbReference>
<dbReference type="RefSeq" id="WP_330392498.1">
    <property type="nucleotide sequence ID" value="NZ_FRAC01000007.1"/>
</dbReference>
<keyword evidence="6" id="KW-0067">ATP-binding</keyword>
<feature type="transmembrane region" description="Helical" evidence="10">
    <location>
        <begin position="844"/>
        <end position="863"/>
    </location>
</feature>
<dbReference type="InterPro" id="IPR001757">
    <property type="entry name" value="P_typ_ATPase"/>
</dbReference>
<dbReference type="SMART" id="SM00831">
    <property type="entry name" value="Cation_ATPase_N"/>
    <property type="match status" value="1"/>
</dbReference>
<keyword evidence="4 10" id="KW-0812">Transmembrane</keyword>
<gene>
    <name evidence="12" type="ORF">SAMN02745136_01152</name>
</gene>
<dbReference type="Pfam" id="PF00690">
    <property type="entry name" value="Cation_ATPase_N"/>
    <property type="match status" value="1"/>
</dbReference>
<evidence type="ECO:0000256" key="7">
    <source>
        <dbReference type="ARBA" id="ARBA00022967"/>
    </source>
</evidence>
<evidence type="ECO:0000256" key="6">
    <source>
        <dbReference type="ARBA" id="ARBA00022840"/>
    </source>
</evidence>
<feature type="transmembrane region" description="Helical" evidence="10">
    <location>
        <begin position="914"/>
        <end position="932"/>
    </location>
</feature>
<feature type="transmembrane region" description="Helical" evidence="10">
    <location>
        <begin position="721"/>
        <end position="743"/>
    </location>
</feature>
<dbReference type="SUPFAM" id="SSF81653">
    <property type="entry name" value="Calcium ATPase, transduction domain A"/>
    <property type="match status" value="1"/>
</dbReference>
<keyword evidence="13" id="KW-1185">Reference proteome</keyword>
<comment type="similarity">
    <text evidence="2">Belongs to the cation transport ATPase (P-type) (TC 3.A.3) family. Type IIA subfamily.</text>
</comment>
<feature type="transmembrane region" description="Helical" evidence="10">
    <location>
        <begin position="63"/>
        <end position="81"/>
    </location>
</feature>
<dbReference type="Pfam" id="PF13246">
    <property type="entry name" value="Cation_ATPase"/>
    <property type="match status" value="1"/>
</dbReference>
<sequence>MGVKMTNWHSITKEEALQELDSALTGLTKKEAAKRQKQYGYNLLEAKKKTPLILRFISQFKDFMILTLIFAALVSFLVSFLHGELDIVEPAIIITIITLNAILGVVQESKAEKSLEALQKMSAPTALVMRDGLLESIDAKELVPGDIIYLETGHFVPADARLITSVNLKIDEASLTGESHPIEKDADKVLMENLLSAERINMVAATGIVTYGRGTAVVTATGMHTEVGHIARMIMEDETPMTPLQKKLASTGKALGIAALIICIIIFLVGILKNRPIFEMFMTSVSLAVAAIPEGLPAIVTIMLSLGVQRMARKNAVIRKLPAVETLGSATVICSDKTGTLTQNKMTVTELCSCKGKEAPDGSTGKFLLTLSSLCNDAVLQVSGKGKHQNVSATGEPTENALIMAAYQVGLSKSQLDLLNPRIFEIPFDSGRKQMTTVHKLSDGSYRQITKGAFDILLSECINIYRGNKDAPISNTLREQLTRLNEGMTAKALRVIAVAYKDYPADSSFPARLKNFNGTQKDRATGLEQGLTLAGMIGMIDPPRPEVREAVLTCQMAGITPVMITGDHVTTACAIAKELGILTKDTSMAQLRAAEIRSNHPDRYTSPVPQAMTGAELSQITQEELVEQIKDYRVFARVSPEHKVRIVKAFQTRGEVVAMTGDGVNDAPALKAADIGCAMGITGTDVAKNAADMILTDDNFATIVAAVKEGRGIYDNIKKAVHFLLSCNIGEILTIFVAILFGLPSPLVAVQLLWVNLVTDSLPAISLGVDPPDKDIMKKKPIPPNKGMFADGLAFKIITEGILIGSLALLAFIIGIRFFDSAALPGDLVRNSRTVELATLTTPYVGRTMAFAVLSLSQLFHAFNMRSEHSLTKIGLFSNMKLVLSFIICAFLQIIVISVKPLADIFKVVPLTPAQWSIVLVFSFLPIVVVELQKNRRNR</sequence>
<protein>
    <submittedName>
        <fullName evidence="12">Ca2+-transporting ATPase</fullName>
    </submittedName>
</protein>
<dbReference type="FunFam" id="3.40.50.1000:FF:000001">
    <property type="entry name" value="Phospholipid-transporting ATPase IC"/>
    <property type="match status" value="1"/>
</dbReference>
<feature type="transmembrane region" description="Helical" evidence="10">
    <location>
        <begin position="883"/>
        <end position="902"/>
    </location>
</feature>
<evidence type="ECO:0000256" key="2">
    <source>
        <dbReference type="ARBA" id="ARBA00005675"/>
    </source>
</evidence>
<keyword evidence="3" id="KW-1003">Cell membrane</keyword>
<dbReference type="GO" id="GO:0005524">
    <property type="term" value="F:ATP binding"/>
    <property type="evidence" value="ECO:0007669"/>
    <property type="project" value="UniProtKB-KW"/>
</dbReference>
<dbReference type="CDD" id="cd02089">
    <property type="entry name" value="P-type_ATPase_Ca_prok"/>
    <property type="match status" value="1"/>
</dbReference>
<dbReference type="Gene3D" id="3.40.1110.10">
    <property type="entry name" value="Calcium-transporting ATPase, cytoplasmic domain N"/>
    <property type="match status" value="1"/>
</dbReference>
<organism evidence="12 13">
    <name type="scientific">Anaerocolumna jejuensis DSM 15929</name>
    <dbReference type="NCBI Taxonomy" id="1121322"/>
    <lineage>
        <taxon>Bacteria</taxon>
        <taxon>Bacillati</taxon>
        <taxon>Bacillota</taxon>
        <taxon>Clostridia</taxon>
        <taxon>Lachnospirales</taxon>
        <taxon>Lachnospiraceae</taxon>
        <taxon>Anaerocolumna</taxon>
    </lineage>
</organism>
<dbReference type="AlphaFoldDB" id="A0A1M6MSE8"/>
<dbReference type="PANTHER" id="PTHR43294:SF21">
    <property type="entry name" value="CATION TRANSPORTING ATPASE"/>
    <property type="match status" value="1"/>
</dbReference>
<dbReference type="InterPro" id="IPR044492">
    <property type="entry name" value="P_typ_ATPase_HD_dom"/>
</dbReference>
<dbReference type="InterPro" id="IPR023298">
    <property type="entry name" value="ATPase_P-typ_TM_dom_sf"/>
</dbReference>
<dbReference type="SUPFAM" id="SSF81660">
    <property type="entry name" value="Metal cation-transporting ATPase, ATP-binding domain N"/>
    <property type="match status" value="1"/>
</dbReference>
<dbReference type="GO" id="GO:0016887">
    <property type="term" value="F:ATP hydrolysis activity"/>
    <property type="evidence" value="ECO:0007669"/>
    <property type="project" value="InterPro"/>
</dbReference>
<feature type="transmembrane region" description="Helical" evidence="10">
    <location>
        <begin position="87"/>
        <end position="106"/>
    </location>
</feature>
<dbReference type="InterPro" id="IPR023299">
    <property type="entry name" value="ATPase_P-typ_cyto_dom_N"/>
</dbReference>
<dbReference type="EMBL" id="FRAC01000007">
    <property type="protein sequence ID" value="SHJ86391.1"/>
    <property type="molecule type" value="Genomic_DNA"/>
</dbReference>
<dbReference type="Gene3D" id="1.20.1110.10">
    <property type="entry name" value="Calcium-transporting ATPase, transmembrane domain"/>
    <property type="match status" value="1"/>
</dbReference>
<dbReference type="InterPro" id="IPR023214">
    <property type="entry name" value="HAD_sf"/>
</dbReference>
<dbReference type="InterPro" id="IPR008250">
    <property type="entry name" value="ATPase_P-typ_transduc_dom_A_sf"/>
</dbReference>
<evidence type="ECO:0000256" key="10">
    <source>
        <dbReference type="SAM" id="Phobius"/>
    </source>
</evidence>
<evidence type="ECO:0000259" key="11">
    <source>
        <dbReference type="SMART" id="SM00831"/>
    </source>
</evidence>
<dbReference type="SFLD" id="SFLDS00003">
    <property type="entry name" value="Haloacid_Dehalogenase"/>
    <property type="match status" value="1"/>
</dbReference>
<evidence type="ECO:0000256" key="1">
    <source>
        <dbReference type="ARBA" id="ARBA00004651"/>
    </source>
</evidence>
<evidence type="ECO:0000256" key="5">
    <source>
        <dbReference type="ARBA" id="ARBA00022741"/>
    </source>
</evidence>
<evidence type="ECO:0000256" key="3">
    <source>
        <dbReference type="ARBA" id="ARBA00022475"/>
    </source>
</evidence>
<dbReference type="PRINTS" id="PR00119">
    <property type="entry name" value="CATATPASE"/>
</dbReference>
<dbReference type="Gene3D" id="3.40.50.1000">
    <property type="entry name" value="HAD superfamily/HAD-like"/>
    <property type="match status" value="1"/>
</dbReference>
<feature type="transmembrane region" description="Helical" evidence="10">
    <location>
        <begin position="749"/>
        <end position="769"/>
    </location>
</feature>
<comment type="subcellular location">
    <subcellularLocation>
        <location evidence="1">Cell membrane</location>
        <topology evidence="1">Multi-pass membrane protein</topology>
    </subcellularLocation>
</comment>
<dbReference type="SUPFAM" id="SSF56784">
    <property type="entry name" value="HAD-like"/>
    <property type="match status" value="1"/>
</dbReference>
<evidence type="ECO:0000256" key="9">
    <source>
        <dbReference type="ARBA" id="ARBA00023136"/>
    </source>
</evidence>
<dbReference type="GO" id="GO:0005886">
    <property type="term" value="C:plasma membrane"/>
    <property type="evidence" value="ECO:0007669"/>
    <property type="project" value="UniProtKB-SubCell"/>
</dbReference>
<evidence type="ECO:0000313" key="13">
    <source>
        <dbReference type="Proteomes" id="UP000184386"/>
    </source>
</evidence>
<dbReference type="Proteomes" id="UP000184386">
    <property type="component" value="Unassembled WGS sequence"/>
</dbReference>
<dbReference type="FunFam" id="3.40.50.1000:FF:000028">
    <property type="entry name" value="Calcium-transporting P-type ATPase, putative"/>
    <property type="match status" value="1"/>
</dbReference>
<name>A0A1M6MSE8_9FIRM</name>
<dbReference type="PROSITE" id="PS00154">
    <property type="entry name" value="ATPASE_E1_E2"/>
    <property type="match status" value="1"/>
</dbReference>
<dbReference type="PANTHER" id="PTHR43294">
    <property type="entry name" value="SODIUM/POTASSIUM-TRANSPORTING ATPASE SUBUNIT ALPHA"/>
    <property type="match status" value="1"/>
</dbReference>
<evidence type="ECO:0000256" key="8">
    <source>
        <dbReference type="ARBA" id="ARBA00022989"/>
    </source>
</evidence>
<dbReference type="InterPro" id="IPR036412">
    <property type="entry name" value="HAD-like_sf"/>
</dbReference>
<feature type="transmembrane region" description="Helical" evidence="10">
    <location>
        <begin position="802"/>
        <end position="824"/>
    </location>
</feature>
<dbReference type="SUPFAM" id="SSF81665">
    <property type="entry name" value="Calcium ATPase, transmembrane domain M"/>
    <property type="match status" value="1"/>
</dbReference>
<evidence type="ECO:0000313" key="12">
    <source>
        <dbReference type="EMBL" id="SHJ86391.1"/>
    </source>
</evidence>
<feature type="domain" description="Cation-transporting P-type ATPase N-terminal" evidence="11">
    <location>
        <begin position="7"/>
        <end position="80"/>
    </location>
</feature>
<proteinExistence type="inferred from homology"/>
<dbReference type="InterPro" id="IPR018303">
    <property type="entry name" value="ATPase_P-typ_P_site"/>
</dbReference>
<dbReference type="InterPro" id="IPR006068">
    <property type="entry name" value="ATPase_P-typ_cation-transptr_C"/>
</dbReference>
<dbReference type="Gene3D" id="2.70.150.10">
    <property type="entry name" value="Calcium-transporting ATPase, cytoplasmic transduction domain A"/>
    <property type="match status" value="1"/>
</dbReference>
<dbReference type="Pfam" id="PF00689">
    <property type="entry name" value="Cation_ATPase_C"/>
    <property type="match status" value="1"/>
</dbReference>
<dbReference type="Pfam" id="PF00122">
    <property type="entry name" value="E1-E2_ATPase"/>
    <property type="match status" value="1"/>
</dbReference>
<keyword evidence="8 10" id="KW-1133">Transmembrane helix</keyword>
<dbReference type="InterPro" id="IPR050510">
    <property type="entry name" value="Cation_transp_ATPase_P-type"/>
</dbReference>
<dbReference type="NCBIfam" id="TIGR01494">
    <property type="entry name" value="ATPase_P-type"/>
    <property type="match status" value="3"/>
</dbReference>
<dbReference type="InterPro" id="IPR059000">
    <property type="entry name" value="ATPase_P-type_domA"/>
</dbReference>
<dbReference type="InterPro" id="IPR004014">
    <property type="entry name" value="ATPase_P-typ_cation-transptr_N"/>
</dbReference>
<dbReference type="Pfam" id="PF08282">
    <property type="entry name" value="Hydrolase_3"/>
    <property type="match status" value="1"/>
</dbReference>
<evidence type="ECO:0000256" key="4">
    <source>
        <dbReference type="ARBA" id="ARBA00022692"/>
    </source>
</evidence>
<feature type="transmembrane region" description="Helical" evidence="10">
    <location>
        <begin position="284"/>
        <end position="306"/>
    </location>
</feature>
<feature type="transmembrane region" description="Helical" evidence="10">
    <location>
        <begin position="254"/>
        <end position="272"/>
    </location>
</feature>
<dbReference type="STRING" id="1121322.SAMN02745136_01152"/>
<keyword evidence="9 10" id="KW-0472">Membrane</keyword>
<keyword evidence="7" id="KW-1278">Translocase</keyword>
<keyword evidence="5" id="KW-0547">Nucleotide-binding</keyword>
<reference evidence="12 13" key="1">
    <citation type="submission" date="2016-11" db="EMBL/GenBank/DDBJ databases">
        <authorList>
            <person name="Jaros S."/>
            <person name="Januszkiewicz K."/>
            <person name="Wedrychowicz H."/>
        </authorList>
    </citation>
    <scope>NUCLEOTIDE SEQUENCE [LARGE SCALE GENOMIC DNA]</scope>
    <source>
        <strain evidence="12 13">DSM 15929</strain>
    </source>
</reference>
<dbReference type="PRINTS" id="PR00121">
    <property type="entry name" value="NAKATPASE"/>
</dbReference>
<dbReference type="SFLD" id="SFLDF00027">
    <property type="entry name" value="p-type_atpase"/>
    <property type="match status" value="1"/>
</dbReference>
<accession>A0A1M6MSE8</accession>